<evidence type="ECO:0000313" key="1">
    <source>
        <dbReference type="EMBL" id="PRC92681.1"/>
    </source>
</evidence>
<accession>A0A2S9GY92</accession>
<name>A0A2S9GY92_9BURK</name>
<sequence length="1188" mass="121752">MPTIVNYRDVILQSHSPRVLSDNTLSIAEKPALILQYATILSQQTSMDAQATAYGLTALQATYDASIATLTAHLATLTNPVAWNNLTNTTNLPLTGTYLRSLISATVVAEANIATAISNSTLSSLSTIASSNILTPSGRNEVNIDMYAILQGQASLDSQAAQMGVSHTAYDAAISTLSTYLATLGYPSGAAWTSATGNIAIVGSTFIADFQAVYAAQQLLINATTGAVAALPVGLGNMINNSGPVPGDMTGYVTGFNTTGLTPILAPSVDPNRPTGQGGITVTSSGTPASGTYHLLQPNAGVNMPVVVGQLYELSSYIAAFNCTSNVYLNWLNSAGTIIGSAGGTQLVSNGSSTTTGILGNWQRSYLLATAPVGTASAAIYVETVYTGAATPKTCASMLYFAQAVTGQTALSAWVDGNTANWSSNVIGAPAVTASIVSAQTQANLGVTNASTANTQLASIASLNVLAMQDKPVVVQDFQAILNDQVGIAAQATAVGVSSTAYYTAINALNAYLGSLSPAWNDATQNTTIVGTTFDANFAAVYTQRQIVLNATAAAVAALPAGLGNMINNSGPVPGDFTGYVLDNNTTGLTPIIAASPDPYRPTGQGGVYVEFAGTPAAATYTLLHPNAAINIPVAALQTYEFSVYLGAYRTSAYVLIQWLNSSGAIISGAQGNTLTDVTSSGPLSGWARSFVIAQAPSGAVTANIGVLSLYTGEANPYTFCSMWYFAAAKVGQTLPSAWSDGNTANWATNVIGAAAINASILAAQNQIAAIGSTNVLSMGEKTSVIVDWNSIVNTQAGIDAQAAAVGVSHVAYDAAVSALSTYLGAMSPAWNDTTQNTTIVGATFIANWQAVYVAEQALLNAIGSATANAGGGNLLMNSDFGNGVNGYNAYNNGATPIATITAQSAGGAITPGTYVQVICNGAGSTSFGTWFASSLFGGFFANTSYVISFYAVSNGSVMGAPMNLGWNHSPATATWLLNPPLNGNWQRYAVLVNFGANTVDTGMFLTSTNMPAIGNVIDFSNLMVQVGSVPTAWQPCPVSAMNPITSTNSGSMVGAAAVTTTHLIPNAATYPLSAFTAAGTGSLTAATTVQTLTYTSTGAVTNIQFSLGLIQGAGVATYPTISITRNGTTIYSWETQTSTAGEWSFSAGIADTPLAGSVTYNLVLTPVSSSFPEQAFNRLLLAIEFRR</sequence>
<comment type="caution">
    <text evidence="1">The sequence shown here is derived from an EMBL/GenBank/DDBJ whole genome shotgun (WGS) entry which is preliminary data.</text>
</comment>
<evidence type="ECO:0000313" key="2">
    <source>
        <dbReference type="Proteomes" id="UP000237839"/>
    </source>
</evidence>
<dbReference type="Proteomes" id="UP000237839">
    <property type="component" value="Unassembled WGS sequence"/>
</dbReference>
<dbReference type="OrthoDB" id="8708724at2"/>
<dbReference type="AlphaFoldDB" id="A0A2S9GY92"/>
<reference evidence="1 2" key="1">
    <citation type="submission" date="2018-02" db="EMBL/GenBank/DDBJ databases">
        <title>Solimicrobium silvestre gen. nov., sp. nov., isolated from alpine forest soil.</title>
        <authorList>
            <person name="Margesin R."/>
            <person name="Albuquerque L."/>
            <person name="Zhang D.-C."/>
            <person name="Froufe H.J.C."/>
            <person name="Severino R."/>
            <person name="Roxo I."/>
            <person name="Egas C."/>
            <person name="Da Costa M.S."/>
        </authorList>
    </citation>
    <scope>NUCLEOTIDE SEQUENCE [LARGE SCALE GENOMIC DNA]</scope>
    <source>
        <strain evidence="1 2">S20-91</strain>
    </source>
</reference>
<dbReference type="RefSeq" id="WP_105532491.1">
    <property type="nucleotide sequence ID" value="NZ_PUGF01000012.1"/>
</dbReference>
<organism evidence="1 2">
    <name type="scientific">Solimicrobium silvestre</name>
    <dbReference type="NCBI Taxonomy" id="2099400"/>
    <lineage>
        <taxon>Bacteria</taxon>
        <taxon>Pseudomonadati</taxon>
        <taxon>Pseudomonadota</taxon>
        <taxon>Betaproteobacteria</taxon>
        <taxon>Burkholderiales</taxon>
        <taxon>Oxalobacteraceae</taxon>
        <taxon>Solimicrobium</taxon>
    </lineage>
</organism>
<dbReference type="EMBL" id="PUGF01000012">
    <property type="protein sequence ID" value="PRC92681.1"/>
    <property type="molecule type" value="Genomic_DNA"/>
</dbReference>
<gene>
    <name evidence="1" type="ORF">S2091_2736</name>
</gene>
<keyword evidence="2" id="KW-1185">Reference proteome</keyword>
<proteinExistence type="predicted"/>
<protein>
    <submittedName>
        <fullName evidence="1">Uncharacterized protein</fullName>
    </submittedName>
</protein>